<dbReference type="InterPro" id="IPR003137">
    <property type="entry name" value="PA_domain"/>
</dbReference>
<sequence length="1369" mass="149620">MKGIRRKILQATTVLVLAGSSLLSSSVISQRPTYALSSESVAENIIRSLSDEQRAALQKLDTTELKTGLRLSDDVDLTSKDEVSVIVEFKELPVKVARLVKATKGESISFKKAEENIENSHVQFKKELQEKIGKKEKSDKENFRIKYTYQNAFNGAAVTLPANQIKKLLDFDMVKAVYSDTTIQIKPPIGIEEEKDQTKIDSIPFLQIDKLHKEGYTGKNIKIGVIDTGIDYNHPDLKEAYKGGYDFVDNDNDPMEATYAQWKSSGKSEMINGNTYYTDHGTHVSGTIAGQAKNNSDYKVTGVAPDSDLFVYRVLGPYGSGTNSAVIAGIDKSVADGMNIINLSLGSSLNNPLEATSLAIDNAVLSGVTAVVAAGNSGESGMYTLGSPGAAALALTVGASSAGTKVTTFASKFVADGNSSEGTLQLMTKKWADDFTNFSGKTFEIVNVGEGGAKDYIGKNVQGRIAFVVRGTYALIDKMQYAKQNGAAGVIIYNTNATEGQIPYYLGESNENIPVFSMTNKDGLAVNELFANGTPTVTLGDIGEAEIPGDELASFSSRGPSGTLYDIKPEITAPGVSVLSTVPSYISNKNDFSDYSSAYLRMSGTSMATPHVAGIAALLLQAHPDYTPADVKTVLMNTADPLKGQYSVFEVGAGRVDPFEAIYSSTELAVQDETPYIENNVIKLINEQTGGLSYGFIPMDKDDIKKTTDILISNHSDKMKKYNISVEYNAGVRGSLDAKENGVSVVVPESVKIKKNSQETIPAKLFIPKTARKGTYEGYIHVVNEKDPDENYQIPFGLRLVDEGFEYFKVHSPSISTNRVKNPYSVKTTDLDFKLNSPMKTLDFILVDPQTNKDLGLIKSINTSGAAIDVDYYVQDGFYGRYYPFTGNAKKPIGYVSILAKDGLYKIKVIGTNLDGKQFIKTDQLYIDNSRPTFTLDETNALPKGDLPFVELAPGQKTVTLSGSVIDNEAKEMETSGINVTQANNKVWYGSNFPSVSISVDKNGKFNKEILVDSYNPVTMLQFAGADKAGNSTVPKVVYYVKSGAQYIYAKPNKESFTMGDKLTYTFYSHGLQNAKDLTINLDYVSRYFDSVEFIKNKALSEDTEFTATSKGTTSIMTTINIKAPGDGLIGDTPLFDLEVDTKAEEFVNLYTQFFIVTSSLYKDINGTTIRPSTQIGLLPSFPAYSKAEAKLNVAGLYNEDGSYNFTMDYRTIDAQVKVLDSKGQVYNGEIQKNGTIYINKLPITEQLYTVIIEVPGHFTTYTPLEIGRKEGEHNIGESAYYYTAKSNAGDLNKDNVVDIHDVILLEKYWGTNNRDSDINFDGTVNAKDFKLLEANYLKENDYVLDTPTAEKESNGKTIESIKTALGIN</sequence>
<name>A0A0M0GJE4_SPOGL</name>
<evidence type="ECO:0000313" key="14">
    <source>
        <dbReference type="Proteomes" id="UP000037109"/>
    </source>
</evidence>
<dbReference type="Pfam" id="PF00404">
    <property type="entry name" value="Dockerin_1"/>
    <property type="match status" value="1"/>
</dbReference>
<dbReference type="InterPro" id="IPR034213">
    <property type="entry name" value="S8_Vpr-like"/>
</dbReference>
<comment type="similarity">
    <text evidence="1 9 10">Belongs to the peptidase S8 family.</text>
</comment>
<protein>
    <recommendedName>
        <fullName evidence="12">Dockerin domain-containing protein</fullName>
    </recommendedName>
</protein>
<dbReference type="InterPro" id="IPR016134">
    <property type="entry name" value="Dockerin_dom"/>
</dbReference>
<proteinExistence type="inferred from homology"/>
<dbReference type="PROSITE" id="PS51766">
    <property type="entry name" value="DOCKERIN"/>
    <property type="match status" value="1"/>
</dbReference>
<dbReference type="InterPro" id="IPR015500">
    <property type="entry name" value="Peptidase_S8_subtilisin-rel"/>
</dbReference>
<dbReference type="PATRIC" id="fig|1459.3.peg.5732"/>
<dbReference type="InterPro" id="IPR000209">
    <property type="entry name" value="Peptidase_S8/S53_dom"/>
</dbReference>
<dbReference type="Pfam" id="PF00082">
    <property type="entry name" value="Peptidase_S8"/>
    <property type="match status" value="1"/>
</dbReference>
<dbReference type="RefSeq" id="WP_053437318.1">
    <property type="nucleotide sequence ID" value="NZ_LGUF01000007.1"/>
</dbReference>
<dbReference type="PROSITE" id="PS51892">
    <property type="entry name" value="SUBTILASE"/>
    <property type="match status" value="1"/>
</dbReference>
<evidence type="ECO:0000256" key="1">
    <source>
        <dbReference type="ARBA" id="ARBA00011073"/>
    </source>
</evidence>
<feature type="active site" description="Charge relay system" evidence="8 9">
    <location>
        <position position="280"/>
    </location>
</feature>
<dbReference type="InterPro" id="IPR023828">
    <property type="entry name" value="Peptidase_S8_Ser-AS"/>
</dbReference>
<feature type="active site" description="Charge relay system" evidence="8 9">
    <location>
        <position position="227"/>
    </location>
</feature>
<keyword evidence="6 9" id="KW-0378">Hydrolase</keyword>
<dbReference type="Pfam" id="PF02225">
    <property type="entry name" value="PA"/>
    <property type="match status" value="1"/>
</dbReference>
<dbReference type="InterPro" id="IPR046450">
    <property type="entry name" value="PA_dom_sf"/>
</dbReference>
<keyword evidence="14" id="KW-1185">Reference proteome</keyword>
<dbReference type="InterPro" id="IPR022398">
    <property type="entry name" value="Peptidase_S8_His-AS"/>
</dbReference>
<dbReference type="Gene3D" id="2.60.40.4130">
    <property type="match status" value="1"/>
</dbReference>
<dbReference type="PANTHER" id="PTHR43806">
    <property type="entry name" value="PEPTIDASE S8"/>
    <property type="match status" value="1"/>
</dbReference>
<feature type="signal peptide" evidence="11">
    <location>
        <begin position="1"/>
        <end position="29"/>
    </location>
</feature>
<dbReference type="InterPro" id="IPR050131">
    <property type="entry name" value="Peptidase_S8_subtilisin-like"/>
</dbReference>
<dbReference type="CDD" id="cd14254">
    <property type="entry name" value="Dockerin_II"/>
    <property type="match status" value="1"/>
</dbReference>
<dbReference type="GO" id="GO:0006508">
    <property type="term" value="P:proteolysis"/>
    <property type="evidence" value="ECO:0007669"/>
    <property type="project" value="UniProtKB-KW"/>
</dbReference>
<dbReference type="PANTHER" id="PTHR43806:SF65">
    <property type="entry name" value="SERINE PROTEASE APRX"/>
    <property type="match status" value="1"/>
</dbReference>
<dbReference type="Gene3D" id="3.50.30.30">
    <property type="match status" value="1"/>
</dbReference>
<feature type="active site" description="Charge relay system" evidence="8 9">
    <location>
        <position position="606"/>
    </location>
</feature>
<dbReference type="PROSITE" id="PS00136">
    <property type="entry name" value="SUBTILASE_ASP"/>
    <property type="match status" value="1"/>
</dbReference>
<evidence type="ECO:0000256" key="7">
    <source>
        <dbReference type="ARBA" id="ARBA00022825"/>
    </source>
</evidence>
<dbReference type="PROSITE" id="PS00137">
    <property type="entry name" value="SUBTILASE_HIS"/>
    <property type="match status" value="1"/>
</dbReference>
<evidence type="ECO:0000256" key="9">
    <source>
        <dbReference type="PROSITE-ProRule" id="PRU01240"/>
    </source>
</evidence>
<dbReference type="InterPro" id="IPR010259">
    <property type="entry name" value="S8pro/Inhibitor_I9"/>
</dbReference>
<evidence type="ECO:0000256" key="11">
    <source>
        <dbReference type="SAM" id="SignalP"/>
    </source>
</evidence>
<evidence type="ECO:0000256" key="6">
    <source>
        <dbReference type="ARBA" id="ARBA00022801"/>
    </source>
</evidence>
<gene>
    <name evidence="13" type="ORF">AF332_26095</name>
</gene>
<dbReference type="InterPro" id="IPR036439">
    <property type="entry name" value="Dockerin_dom_sf"/>
</dbReference>
<organism evidence="13 14">
    <name type="scientific">Sporosarcina globispora</name>
    <name type="common">Bacillus globisporus</name>
    <dbReference type="NCBI Taxonomy" id="1459"/>
    <lineage>
        <taxon>Bacteria</taxon>
        <taxon>Bacillati</taxon>
        <taxon>Bacillota</taxon>
        <taxon>Bacilli</taxon>
        <taxon>Bacillales</taxon>
        <taxon>Caryophanaceae</taxon>
        <taxon>Sporosarcina</taxon>
    </lineage>
</organism>
<evidence type="ECO:0000256" key="3">
    <source>
        <dbReference type="ARBA" id="ARBA00022525"/>
    </source>
</evidence>
<evidence type="ECO:0000256" key="2">
    <source>
        <dbReference type="ARBA" id="ARBA00022512"/>
    </source>
</evidence>
<dbReference type="GO" id="GO:0004252">
    <property type="term" value="F:serine-type endopeptidase activity"/>
    <property type="evidence" value="ECO:0007669"/>
    <property type="project" value="UniProtKB-UniRule"/>
</dbReference>
<evidence type="ECO:0000256" key="10">
    <source>
        <dbReference type="RuleBase" id="RU003355"/>
    </source>
</evidence>
<dbReference type="SUPFAM" id="SSF63446">
    <property type="entry name" value="Type I dockerin domain"/>
    <property type="match status" value="1"/>
</dbReference>
<dbReference type="STRING" id="1459.AF332_26095"/>
<evidence type="ECO:0000256" key="8">
    <source>
        <dbReference type="PIRSR" id="PIRSR615500-1"/>
    </source>
</evidence>
<dbReference type="InterPro" id="IPR036852">
    <property type="entry name" value="Peptidase_S8/S53_dom_sf"/>
</dbReference>
<dbReference type="OrthoDB" id="9798386at2"/>
<comment type="caution">
    <text evidence="13">The sequence shown here is derived from an EMBL/GenBank/DDBJ whole genome shotgun (WGS) entry which is preliminary data.</text>
</comment>
<dbReference type="GO" id="GO:0004553">
    <property type="term" value="F:hydrolase activity, hydrolyzing O-glycosyl compounds"/>
    <property type="evidence" value="ECO:0007669"/>
    <property type="project" value="InterPro"/>
</dbReference>
<dbReference type="Pfam" id="PF05922">
    <property type="entry name" value="Inhibitor_I9"/>
    <property type="match status" value="1"/>
</dbReference>
<dbReference type="GO" id="GO:0000272">
    <property type="term" value="P:polysaccharide catabolic process"/>
    <property type="evidence" value="ECO:0007669"/>
    <property type="project" value="InterPro"/>
</dbReference>
<dbReference type="SUPFAM" id="SSF52743">
    <property type="entry name" value="Subtilisin-like"/>
    <property type="match status" value="1"/>
</dbReference>
<dbReference type="Proteomes" id="UP000037109">
    <property type="component" value="Unassembled WGS sequence"/>
</dbReference>
<keyword evidence="5 11" id="KW-0732">Signal</keyword>
<keyword evidence="7 9" id="KW-0720">Serine protease</keyword>
<dbReference type="CDD" id="cd02133">
    <property type="entry name" value="PA_C5a_like"/>
    <property type="match status" value="1"/>
</dbReference>
<keyword evidence="3" id="KW-0964">Secreted</keyword>
<dbReference type="EMBL" id="LGUF01000007">
    <property type="protein sequence ID" value="KON89954.1"/>
    <property type="molecule type" value="Genomic_DNA"/>
</dbReference>
<evidence type="ECO:0000259" key="12">
    <source>
        <dbReference type="PROSITE" id="PS51766"/>
    </source>
</evidence>
<dbReference type="CDD" id="cd07474">
    <property type="entry name" value="Peptidases_S8_subtilisin_Vpr-like"/>
    <property type="match status" value="1"/>
</dbReference>
<dbReference type="InterPro" id="IPR023827">
    <property type="entry name" value="Peptidase_S8_Asp-AS"/>
</dbReference>
<keyword evidence="2" id="KW-0134">Cell wall</keyword>
<evidence type="ECO:0000256" key="4">
    <source>
        <dbReference type="ARBA" id="ARBA00022670"/>
    </source>
</evidence>
<evidence type="ECO:0000256" key="5">
    <source>
        <dbReference type="ARBA" id="ARBA00022729"/>
    </source>
</evidence>
<feature type="domain" description="Dockerin" evidence="12">
    <location>
        <begin position="1285"/>
        <end position="1349"/>
    </location>
</feature>
<dbReference type="InterPro" id="IPR002105">
    <property type="entry name" value="Dockerin_1_rpt"/>
</dbReference>
<keyword evidence="4 9" id="KW-0645">Protease</keyword>
<dbReference type="PRINTS" id="PR00723">
    <property type="entry name" value="SUBTILISIN"/>
</dbReference>
<accession>A0A0M0GJE4</accession>
<feature type="chain" id="PRO_5038704227" description="Dockerin domain-containing protein" evidence="11">
    <location>
        <begin position="30"/>
        <end position="1369"/>
    </location>
</feature>
<dbReference type="Gene3D" id="3.40.50.200">
    <property type="entry name" value="Peptidase S8/S53 domain"/>
    <property type="match status" value="1"/>
</dbReference>
<dbReference type="SUPFAM" id="SSF52025">
    <property type="entry name" value="PA domain"/>
    <property type="match status" value="1"/>
</dbReference>
<evidence type="ECO:0000313" key="13">
    <source>
        <dbReference type="EMBL" id="KON89954.1"/>
    </source>
</evidence>
<reference evidence="14" key="1">
    <citation type="submission" date="2015-07" db="EMBL/GenBank/DDBJ databases">
        <title>Fjat-10036 dsm4.</title>
        <authorList>
            <person name="Liu B."/>
            <person name="Wang J."/>
            <person name="Zhu Y."/>
            <person name="Liu G."/>
            <person name="Chen Q."/>
            <person name="Chen Z."/>
            <person name="Lan J."/>
            <person name="Che J."/>
            <person name="Ge C."/>
            <person name="Shi H."/>
            <person name="Pan Z."/>
            <person name="Liu X."/>
        </authorList>
    </citation>
    <scope>NUCLEOTIDE SEQUENCE [LARGE SCALE GENOMIC DNA]</scope>
    <source>
        <strain evidence="14">DSM 4</strain>
    </source>
</reference>
<dbReference type="PROSITE" id="PS00138">
    <property type="entry name" value="SUBTILASE_SER"/>
    <property type="match status" value="1"/>
</dbReference>